<dbReference type="Proteomes" id="UP000294071">
    <property type="component" value="Unassembled WGS sequence"/>
</dbReference>
<dbReference type="CDD" id="cd07328">
    <property type="entry name" value="M48_Ste24p_like"/>
    <property type="match status" value="1"/>
</dbReference>
<keyword evidence="15" id="KW-1185">Reference proteome</keyword>
<keyword evidence="5 12" id="KW-0812">Transmembrane</keyword>
<dbReference type="GO" id="GO:0006508">
    <property type="term" value="P:proteolysis"/>
    <property type="evidence" value="ECO:0007669"/>
    <property type="project" value="UniProtKB-KW"/>
</dbReference>
<keyword evidence="4" id="KW-0645">Protease</keyword>
<keyword evidence="10" id="KW-0482">Metalloprotease</keyword>
<keyword evidence="3" id="KW-1003">Cell membrane</keyword>
<dbReference type="Gene3D" id="3.30.2010.10">
    <property type="entry name" value="Metalloproteases ('zincins'), catalytic domain"/>
    <property type="match status" value="1"/>
</dbReference>
<dbReference type="PANTHER" id="PTHR43221">
    <property type="entry name" value="PROTEASE HTPX"/>
    <property type="match status" value="1"/>
</dbReference>
<evidence type="ECO:0000256" key="10">
    <source>
        <dbReference type="ARBA" id="ARBA00023049"/>
    </source>
</evidence>
<keyword evidence="9 12" id="KW-1133">Transmembrane helix</keyword>
<evidence type="ECO:0000256" key="12">
    <source>
        <dbReference type="SAM" id="Phobius"/>
    </source>
</evidence>
<dbReference type="InterPro" id="IPR050083">
    <property type="entry name" value="HtpX_protease"/>
</dbReference>
<evidence type="ECO:0000256" key="2">
    <source>
        <dbReference type="ARBA" id="ARBA00004651"/>
    </source>
</evidence>
<comment type="subcellular location">
    <subcellularLocation>
        <location evidence="2">Cell membrane</location>
        <topology evidence="2">Multi-pass membrane protein</topology>
    </subcellularLocation>
</comment>
<keyword evidence="11 12" id="KW-0472">Membrane</keyword>
<proteinExistence type="predicted"/>
<evidence type="ECO:0000313" key="14">
    <source>
        <dbReference type="EMBL" id="RYB94589.1"/>
    </source>
</evidence>
<organism evidence="14 15">
    <name type="scientific">Nocardioides oleivorans</name>
    <dbReference type="NCBI Taxonomy" id="273676"/>
    <lineage>
        <taxon>Bacteria</taxon>
        <taxon>Bacillati</taxon>
        <taxon>Actinomycetota</taxon>
        <taxon>Actinomycetes</taxon>
        <taxon>Propionibacteriales</taxon>
        <taxon>Nocardioidaceae</taxon>
        <taxon>Nocardioides</taxon>
    </lineage>
</organism>
<dbReference type="EMBL" id="SDWT01000001">
    <property type="protein sequence ID" value="RYB94589.1"/>
    <property type="molecule type" value="Genomic_DNA"/>
</dbReference>
<evidence type="ECO:0000256" key="4">
    <source>
        <dbReference type="ARBA" id="ARBA00022670"/>
    </source>
</evidence>
<evidence type="ECO:0000256" key="3">
    <source>
        <dbReference type="ARBA" id="ARBA00022475"/>
    </source>
</evidence>
<feature type="transmembrane region" description="Helical" evidence="12">
    <location>
        <begin position="42"/>
        <end position="66"/>
    </location>
</feature>
<comment type="caution">
    <text evidence="14">The sequence shown here is derived from an EMBL/GenBank/DDBJ whole genome shotgun (WGS) entry which is preliminary data.</text>
</comment>
<evidence type="ECO:0000256" key="5">
    <source>
        <dbReference type="ARBA" id="ARBA00022692"/>
    </source>
</evidence>
<protein>
    <recommendedName>
        <fullName evidence="13">Peptidase M48 domain-containing protein</fullName>
    </recommendedName>
</protein>
<feature type="domain" description="Peptidase M48" evidence="13">
    <location>
        <begin position="136"/>
        <end position="311"/>
    </location>
</feature>
<dbReference type="PANTHER" id="PTHR43221:SF1">
    <property type="entry name" value="PROTEASE HTPX"/>
    <property type="match status" value="1"/>
</dbReference>
<evidence type="ECO:0000256" key="1">
    <source>
        <dbReference type="ARBA" id="ARBA00001947"/>
    </source>
</evidence>
<gene>
    <name evidence="14" type="ORF">EUA93_09685</name>
</gene>
<evidence type="ECO:0000256" key="6">
    <source>
        <dbReference type="ARBA" id="ARBA00022723"/>
    </source>
</evidence>
<dbReference type="RefSeq" id="WP_129399937.1">
    <property type="nucleotide sequence ID" value="NZ_SDWT01000001.1"/>
</dbReference>
<evidence type="ECO:0000256" key="8">
    <source>
        <dbReference type="ARBA" id="ARBA00022833"/>
    </source>
</evidence>
<accession>A0A4Q2S2P5</accession>
<dbReference type="Pfam" id="PF01435">
    <property type="entry name" value="Peptidase_M48"/>
    <property type="match status" value="1"/>
</dbReference>
<reference evidence="14 15" key="1">
    <citation type="submission" date="2019-01" db="EMBL/GenBank/DDBJ databases">
        <title>Novel species of Nocardioides.</title>
        <authorList>
            <person name="Liu Q."/>
            <person name="Xin Y.-H."/>
        </authorList>
    </citation>
    <scope>NUCLEOTIDE SEQUENCE [LARGE SCALE GENOMIC DNA]</scope>
    <source>
        <strain evidence="14 15">CGMCC 4.6882</strain>
    </source>
</reference>
<keyword evidence="7" id="KW-0378">Hydrolase</keyword>
<sequence length="630" mass="66488">MLARLRATAAVALLAGILVLAAVLLVVLVAAIAWVARSDSPGAVLVGVLVVALVGVPAVALVVALVRILRSVPGVPEGLPVSLMAEPELWAVVSKAAEGVGTRAPDEIRLVVDVTAGVTEDSRLLGLGAGTRTLHVGVPLLQTLTRAELVWVLGHELGHHSERHAAMSGLSRRGLVALVEVVDGFGPRHVLGRVARRHLATYTRLVHALWRDQELDADRWAATLGGTQVGIAALRASAVTTSTWQTFARDYGSIGTSAGMVPRGLFSGYASFLSDPGREPLDADRLIDDEARSPFDTHPPTAARIARLEQLVVQDRPEGVTSDDPALLLLVDPSAAIGRVEAHHARREALAPVAWERAVLFGNRRRDEERAVAVVAAADAITTGAVDLSVVLHLVGSGRGPELARALADEAEDAEAAEGMLTEAVEALVRTALVSAGHAAHVLRWDRTDVIVDETGTEVDVAGLVRGVAGDPAQADWLLEVLRSEGISRTWNPVVTRAVIGPTGPQVLSVMAARQKLRPTPRVVHVTEAGLAVRPVALRELVSLPPLGRRTPPDQVLAHSVHLSGLELLSDPATTVVPWHEVEHVAYVDGAPPRLTVRRDGRATSYRLDAVAGHAAESLAAHLDGRMSAS</sequence>
<keyword evidence="6" id="KW-0479">Metal-binding</keyword>
<dbReference type="GO" id="GO:0046872">
    <property type="term" value="F:metal ion binding"/>
    <property type="evidence" value="ECO:0007669"/>
    <property type="project" value="UniProtKB-KW"/>
</dbReference>
<feature type="transmembrane region" description="Helical" evidence="12">
    <location>
        <begin position="12"/>
        <end position="36"/>
    </location>
</feature>
<evidence type="ECO:0000256" key="7">
    <source>
        <dbReference type="ARBA" id="ARBA00022801"/>
    </source>
</evidence>
<dbReference type="AlphaFoldDB" id="A0A4Q2S2P5"/>
<evidence type="ECO:0000256" key="11">
    <source>
        <dbReference type="ARBA" id="ARBA00023136"/>
    </source>
</evidence>
<evidence type="ECO:0000259" key="13">
    <source>
        <dbReference type="Pfam" id="PF01435"/>
    </source>
</evidence>
<comment type="cofactor">
    <cofactor evidence="1">
        <name>Zn(2+)</name>
        <dbReference type="ChEBI" id="CHEBI:29105"/>
    </cofactor>
</comment>
<name>A0A4Q2S2P5_9ACTN</name>
<keyword evidence="8" id="KW-0862">Zinc</keyword>
<dbReference type="GO" id="GO:0004222">
    <property type="term" value="F:metalloendopeptidase activity"/>
    <property type="evidence" value="ECO:0007669"/>
    <property type="project" value="InterPro"/>
</dbReference>
<evidence type="ECO:0000256" key="9">
    <source>
        <dbReference type="ARBA" id="ARBA00022989"/>
    </source>
</evidence>
<dbReference type="OrthoDB" id="155290at2"/>
<evidence type="ECO:0000313" key="15">
    <source>
        <dbReference type="Proteomes" id="UP000294071"/>
    </source>
</evidence>
<dbReference type="InterPro" id="IPR001915">
    <property type="entry name" value="Peptidase_M48"/>
</dbReference>
<dbReference type="GO" id="GO:0005886">
    <property type="term" value="C:plasma membrane"/>
    <property type="evidence" value="ECO:0007669"/>
    <property type="project" value="UniProtKB-SubCell"/>
</dbReference>